<dbReference type="Pfam" id="PF12511">
    <property type="entry name" value="DUF3716"/>
    <property type="match status" value="1"/>
</dbReference>
<dbReference type="EMBL" id="KQ030745">
    <property type="protein sequence ID" value="KJZ69224.1"/>
    <property type="molecule type" value="Genomic_DNA"/>
</dbReference>
<dbReference type="Proteomes" id="UP000054481">
    <property type="component" value="Unassembled WGS sequence"/>
</dbReference>
<name>A0A0F8A196_9HYPO</name>
<dbReference type="InterPro" id="IPR022190">
    <property type="entry name" value="DUF3716"/>
</dbReference>
<accession>A0A0F8A196</accession>
<proteinExistence type="predicted"/>
<feature type="region of interest" description="Disordered" evidence="2">
    <location>
        <begin position="441"/>
        <end position="480"/>
    </location>
</feature>
<organism evidence="3 4">
    <name type="scientific">Hirsutella minnesotensis 3608</name>
    <dbReference type="NCBI Taxonomy" id="1043627"/>
    <lineage>
        <taxon>Eukaryota</taxon>
        <taxon>Fungi</taxon>
        <taxon>Dikarya</taxon>
        <taxon>Ascomycota</taxon>
        <taxon>Pezizomycotina</taxon>
        <taxon>Sordariomycetes</taxon>
        <taxon>Hypocreomycetidae</taxon>
        <taxon>Hypocreales</taxon>
        <taxon>Ophiocordycipitaceae</taxon>
        <taxon>Hirsutella</taxon>
    </lineage>
</organism>
<protein>
    <submittedName>
        <fullName evidence="3">Uncharacterized protein</fullName>
    </submittedName>
</protein>
<evidence type="ECO:0000256" key="1">
    <source>
        <dbReference type="SAM" id="Coils"/>
    </source>
</evidence>
<feature type="compositionally biased region" description="Polar residues" evidence="2">
    <location>
        <begin position="183"/>
        <end position="193"/>
    </location>
</feature>
<dbReference type="OrthoDB" id="4800057at2759"/>
<feature type="region of interest" description="Disordered" evidence="2">
    <location>
        <begin position="665"/>
        <end position="706"/>
    </location>
</feature>
<dbReference type="AlphaFoldDB" id="A0A0F8A196"/>
<evidence type="ECO:0000256" key="2">
    <source>
        <dbReference type="SAM" id="MobiDB-lite"/>
    </source>
</evidence>
<reference evidence="3 4" key="1">
    <citation type="journal article" date="2014" name="Genome Biol. Evol.">
        <title>Comparative genomics and transcriptomics analyses reveal divergent lifestyle features of nematode endoparasitic fungus Hirsutella minnesotensis.</title>
        <authorList>
            <person name="Lai Y."/>
            <person name="Liu K."/>
            <person name="Zhang X."/>
            <person name="Zhang X."/>
            <person name="Li K."/>
            <person name="Wang N."/>
            <person name="Shu C."/>
            <person name="Wu Y."/>
            <person name="Wang C."/>
            <person name="Bushley K.E."/>
            <person name="Xiang M."/>
            <person name="Liu X."/>
        </authorList>
    </citation>
    <scope>NUCLEOTIDE SEQUENCE [LARGE SCALE GENOMIC DNA]</scope>
    <source>
        <strain evidence="3 4">3608</strain>
    </source>
</reference>
<feature type="coiled-coil region" evidence="1">
    <location>
        <begin position="63"/>
        <end position="118"/>
    </location>
</feature>
<evidence type="ECO:0000313" key="4">
    <source>
        <dbReference type="Proteomes" id="UP000054481"/>
    </source>
</evidence>
<feature type="region of interest" description="Disordered" evidence="2">
    <location>
        <begin position="137"/>
        <end position="203"/>
    </location>
</feature>
<keyword evidence="1" id="KW-0175">Coiled coil</keyword>
<evidence type="ECO:0000313" key="3">
    <source>
        <dbReference type="EMBL" id="KJZ69224.1"/>
    </source>
</evidence>
<keyword evidence="4" id="KW-1185">Reference proteome</keyword>
<feature type="compositionally biased region" description="Polar residues" evidence="2">
    <location>
        <begin position="469"/>
        <end position="479"/>
    </location>
</feature>
<gene>
    <name evidence="3" type="ORF">HIM_11387</name>
</gene>
<sequence length="706" mass="78251">MEETAMPDTLPAEEQLLVWNETEQKFWLQFEQEQEAKRATAENDYSKATMGVRVELGTLSGKKAQLIKQRDRLAREMVTIEQDIARTVASCDDYATRLVAMEQQYRKKEHERLTAREEIIKSMENFFRSQRGEHLHAPVAPTSAPAPERLPLRDVVPNPAEPQASREERQPRHALPSKAPNALSGQSTPTSIPGRSIVGPSRPADTLVHVTDADGNIVGPVERIEPWNKWVKEIQNLPIKRDVKIRRGREFNKDHLATIYDRSEGKGVKFLSCMVQATGEIQTQRCHSCDKKQGAFDDCIILGGPLFQKCGNCEWNRQGCHMPLVSKSSNTGTTTKGRFPMKPLELDPQAAPVMPGADNPTADAIAKVVAIAKVPMEPTQKPRGLDAVRYGQAVHKSPPIGHESVQMPTPLEPKEHSFATPAYVAAPALTSAIAPAPVNGFTPANARNKPPSRETLPPSAASVEGSPRLMSTSDRSSGSLEEITRENLVLRHNGVVYTYPEVVEGVPVAKIDQNHPYWELGWPCIKSVIEPQLESWKEKNMAALQATARGKGGSAKFQTGRQVNRGAKIMEFLENGEISPYQLLGKKYTHPGKGAITSYDTLFRLCETFSELAKFNLDVTPVEWLRHRLYEIMLEKGSSFNVSKTIHDFYHDPKLSALRSKNGFKSVGRPSGLKVSLGNDTPQSSSKKRKGMHSHTSTPRAVEAPE</sequence>